<accession>A0A0D5C466</accession>
<gene>
    <name evidence="6" type="ORF">NADRNF5_1643</name>
</gene>
<dbReference type="HOGENOM" id="CLU_029960_1_0_2"/>
<dbReference type="SUPFAM" id="SSF54197">
    <property type="entry name" value="HIT-like"/>
    <property type="match status" value="2"/>
</dbReference>
<dbReference type="InterPro" id="IPR036265">
    <property type="entry name" value="HIT-like_sf"/>
</dbReference>
<feature type="active site" description="Tele-UMP-histidine intermediate" evidence="4">
    <location>
        <position position="192"/>
    </location>
</feature>
<evidence type="ECO:0000313" key="6">
    <source>
        <dbReference type="EMBL" id="AJW71323.1"/>
    </source>
</evidence>
<dbReference type="Proteomes" id="UP000032408">
    <property type="component" value="Chromosome"/>
</dbReference>
<dbReference type="EMBL" id="CP011070">
    <property type="protein sequence ID" value="AJW71323.1"/>
    <property type="molecule type" value="Genomic_DNA"/>
</dbReference>
<dbReference type="Pfam" id="PF01087">
    <property type="entry name" value="GalP_UDP_transf"/>
    <property type="match status" value="1"/>
</dbReference>
<proteinExistence type="predicted"/>
<dbReference type="Gene3D" id="3.30.428.10">
    <property type="entry name" value="HIT-like"/>
    <property type="match status" value="2"/>
</dbReference>
<protein>
    <submittedName>
        <fullName evidence="6">Galactose-1-phosphate uridylyltransferase</fullName>
    </submittedName>
</protein>
<evidence type="ECO:0000259" key="5">
    <source>
        <dbReference type="Pfam" id="PF01087"/>
    </source>
</evidence>
<organism evidence="6 7">
    <name type="scientific">Nitrosopumilus adriaticus</name>
    <dbReference type="NCBI Taxonomy" id="1580092"/>
    <lineage>
        <taxon>Archaea</taxon>
        <taxon>Nitrososphaerota</taxon>
        <taxon>Nitrososphaeria</taxon>
        <taxon>Nitrosopumilales</taxon>
        <taxon>Nitrosopumilaceae</taxon>
        <taxon>Nitrosopumilus</taxon>
    </lineage>
</organism>
<reference evidence="6 7" key="2">
    <citation type="journal article" date="2016" name="ISME J.">
        <title>Physiological and genomic characterization of two novel marine thaumarchaeal strains indicates niche differentiation.</title>
        <authorList>
            <person name="Bayer B."/>
            <person name="Vojvoda J."/>
            <person name="Offre P."/>
            <person name="Alves R.J."/>
            <person name="Elisabeth N.H."/>
            <person name="Garcia J.A."/>
            <person name="Volland J.M."/>
            <person name="Srivastava A."/>
            <person name="Schleper C."/>
            <person name="Herndl G.J."/>
        </authorList>
    </citation>
    <scope>NUCLEOTIDE SEQUENCE [LARGE SCALE GENOMIC DNA]</scope>
    <source>
        <strain evidence="6 7">NF5</strain>
    </source>
</reference>
<evidence type="ECO:0000256" key="4">
    <source>
        <dbReference type="PIRSR" id="PIRSR000808-1"/>
    </source>
</evidence>
<keyword evidence="3" id="KW-0119">Carbohydrate metabolism</keyword>
<dbReference type="GO" id="GO:0006012">
    <property type="term" value="P:galactose metabolic process"/>
    <property type="evidence" value="ECO:0007669"/>
    <property type="project" value="InterPro"/>
</dbReference>
<dbReference type="PANTHER" id="PTHR42763">
    <property type="entry name" value="ADP-GLUCOSE PHOSPHORYLASE"/>
    <property type="match status" value="1"/>
</dbReference>
<dbReference type="InterPro" id="IPR005849">
    <property type="entry name" value="GalP_Utransf_N"/>
</dbReference>
<dbReference type="PANTHER" id="PTHR42763:SF2">
    <property type="entry name" value="ADP-GLUCOSE PHOSPHORYLASE"/>
    <property type="match status" value="1"/>
</dbReference>
<keyword evidence="7" id="KW-1185">Reference proteome</keyword>
<sequence>MKLISKYVFNLKISSLSKRFNRHFLSVTIMGDMRKDYVSERFMIVTKKEDKIIDPKKSPFAPGNESMTNPSVLSLVAKDGMLQRLQDNEDEYVEGWAIRVFESKNPIVSIDTENSYSDRPFYSEPAYGYHYIVVASPKEKDTFATIDPEQWSNVLVVVQDRLRWLYTQKGVTYVSIFGDHGDLAGSTNPHPHLNLLTFSTIPPVIESEAEASHKILNEKGVCPMCQTVNEEIAGPRQVLQTEGFIAFCPWSPSYPYEFWISPKKHTTSFSKITQKEINDLSLILRATLGGLSKTVKNVSYNLVFHLSPEKKNSRQIHWHIEVYPITKSWSGLERGYGIFLNDVSPEQAAEKLGASCRKELANLVGIV</sequence>
<dbReference type="AlphaFoldDB" id="A0A0D5C466"/>
<dbReference type="KEGG" id="nin:NADRNF5_1643"/>
<evidence type="ECO:0000256" key="3">
    <source>
        <dbReference type="ARBA" id="ARBA00023277"/>
    </source>
</evidence>
<dbReference type="STRING" id="1580092.NADRNF5_1643"/>
<keyword evidence="2 6" id="KW-0548">Nucleotidyltransferase</keyword>
<dbReference type="PIRSF" id="PIRSF000808">
    <property type="entry name" value="GalT"/>
    <property type="match status" value="1"/>
</dbReference>
<dbReference type="InterPro" id="IPR001937">
    <property type="entry name" value="GalP_UDPtransf1"/>
</dbReference>
<dbReference type="GO" id="GO:0008270">
    <property type="term" value="F:zinc ion binding"/>
    <property type="evidence" value="ECO:0007669"/>
    <property type="project" value="InterPro"/>
</dbReference>
<name>A0A0D5C466_9ARCH</name>
<keyword evidence="1 6" id="KW-0808">Transferase</keyword>
<reference evidence="7" key="1">
    <citation type="submission" date="2015-03" db="EMBL/GenBank/DDBJ databases">
        <title>Characterization of two novel Thaumarchaeota isolated from the Northern Adriatic Sea.</title>
        <authorList>
            <person name="Bayer B."/>
            <person name="Vojvoda J."/>
            <person name="Offre P."/>
            <person name="Srivastava A."/>
            <person name="Elisabeth N."/>
            <person name="Garcia J.A.L."/>
            <person name="Schleper C."/>
            <person name="Herndl G.J."/>
        </authorList>
    </citation>
    <scope>NUCLEOTIDE SEQUENCE [LARGE SCALE GENOMIC DNA]</scope>
    <source>
        <strain evidence="7">NF5</strain>
    </source>
</reference>
<evidence type="ECO:0000256" key="1">
    <source>
        <dbReference type="ARBA" id="ARBA00022679"/>
    </source>
</evidence>
<dbReference type="InterPro" id="IPR053177">
    <property type="entry name" value="ADP-glucose_phosphorylase"/>
</dbReference>
<evidence type="ECO:0000313" key="7">
    <source>
        <dbReference type="Proteomes" id="UP000032408"/>
    </source>
</evidence>
<feature type="domain" description="Galactose-1-phosphate uridyl transferase N-terminal" evidence="5">
    <location>
        <begin position="110"/>
        <end position="202"/>
    </location>
</feature>
<evidence type="ECO:0000256" key="2">
    <source>
        <dbReference type="ARBA" id="ARBA00022695"/>
    </source>
</evidence>
<dbReference type="GO" id="GO:0008108">
    <property type="term" value="F:UDP-glucose:hexose-1-phosphate uridylyltransferase activity"/>
    <property type="evidence" value="ECO:0007669"/>
    <property type="project" value="InterPro"/>
</dbReference>